<gene>
    <name evidence="1" type="ORF">NCTC12151_00653</name>
</gene>
<name>A0A2X4U8Q9_9GAMM</name>
<evidence type="ECO:0000313" key="1">
    <source>
        <dbReference type="EMBL" id="SQI36207.1"/>
    </source>
</evidence>
<evidence type="ECO:0000313" key="2">
    <source>
        <dbReference type="Proteomes" id="UP000249005"/>
    </source>
</evidence>
<reference evidence="1 2" key="1">
    <citation type="submission" date="2018-06" db="EMBL/GenBank/DDBJ databases">
        <authorList>
            <consortium name="Pathogen Informatics"/>
            <person name="Doyle S."/>
        </authorList>
    </citation>
    <scope>NUCLEOTIDE SEQUENCE [LARGE SCALE GENOMIC DNA]</scope>
    <source>
        <strain evidence="1 2">NCTC12151</strain>
    </source>
</reference>
<dbReference type="AlphaFoldDB" id="A0A2X4U8Q9"/>
<keyword evidence="2" id="KW-1185">Reference proteome</keyword>
<sequence>MAHMVANYLCSREPLRVEKGEKRGNNIKNHSHYLVVLVYVIGSQGA</sequence>
<dbReference type="EMBL" id="LS483470">
    <property type="protein sequence ID" value="SQI36207.1"/>
    <property type="molecule type" value="Genomic_DNA"/>
</dbReference>
<dbReference type="Proteomes" id="UP000249005">
    <property type="component" value="Chromosome 1"/>
</dbReference>
<protein>
    <submittedName>
        <fullName evidence="1">Uncharacterized protein</fullName>
    </submittedName>
</protein>
<proteinExistence type="predicted"/>
<accession>A0A2X4U8Q9</accession>
<organism evidence="1 2">
    <name type="scientific">Leminorella richardii</name>
    <dbReference type="NCBI Taxonomy" id="158841"/>
    <lineage>
        <taxon>Bacteria</taxon>
        <taxon>Pseudomonadati</taxon>
        <taxon>Pseudomonadota</taxon>
        <taxon>Gammaproteobacteria</taxon>
        <taxon>Enterobacterales</taxon>
        <taxon>Budviciaceae</taxon>
        <taxon>Leminorella</taxon>
    </lineage>
</organism>
<dbReference type="KEGG" id="lri:NCTC12151_00653"/>